<sequence length="124" mass="13866">MYEYIHTLIPYPPVTNADPGKKLNKTAPDGPIAISLATASFFFISYSSSTPRISRSPPTLAYLSSRTNGIKCLLTLRSNQTEWHAKRRLNTNEKSRWMTKGDNVCWRWGMSGGARALKSDIKGT</sequence>
<proteinExistence type="predicted"/>
<gene>
    <name evidence="1" type="ORF">QE152_g4598</name>
</gene>
<keyword evidence="2" id="KW-1185">Reference proteome</keyword>
<dbReference type="Proteomes" id="UP001458880">
    <property type="component" value="Unassembled WGS sequence"/>
</dbReference>
<organism evidence="1 2">
    <name type="scientific">Popillia japonica</name>
    <name type="common">Japanese beetle</name>
    <dbReference type="NCBI Taxonomy" id="7064"/>
    <lineage>
        <taxon>Eukaryota</taxon>
        <taxon>Metazoa</taxon>
        <taxon>Ecdysozoa</taxon>
        <taxon>Arthropoda</taxon>
        <taxon>Hexapoda</taxon>
        <taxon>Insecta</taxon>
        <taxon>Pterygota</taxon>
        <taxon>Neoptera</taxon>
        <taxon>Endopterygota</taxon>
        <taxon>Coleoptera</taxon>
        <taxon>Polyphaga</taxon>
        <taxon>Scarabaeiformia</taxon>
        <taxon>Scarabaeidae</taxon>
        <taxon>Rutelinae</taxon>
        <taxon>Popillia</taxon>
    </lineage>
</organism>
<evidence type="ECO:0000313" key="2">
    <source>
        <dbReference type="Proteomes" id="UP001458880"/>
    </source>
</evidence>
<evidence type="ECO:0000313" key="1">
    <source>
        <dbReference type="EMBL" id="KAK9751957.1"/>
    </source>
</evidence>
<dbReference type="EMBL" id="JASPKY010000024">
    <property type="protein sequence ID" value="KAK9751957.1"/>
    <property type="molecule type" value="Genomic_DNA"/>
</dbReference>
<protein>
    <submittedName>
        <fullName evidence="1">Uncharacterized protein</fullName>
    </submittedName>
</protein>
<reference evidence="1 2" key="1">
    <citation type="journal article" date="2024" name="BMC Genomics">
        <title>De novo assembly and annotation of Popillia japonica's genome with initial clues to its potential as an invasive pest.</title>
        <authorList>
            <person name="Cucini C."/>
            <person name="Boschi S."/>
            <person name="Funari R."/>
            <person name="Cardaioli E."/>
            <person name="Iannotti N."/>
            <person name="Marturano G."/>
            <person name="Paoli F."/>
            <person name="Bruttini M."/>
            <person name="Carapelli A."/>
            <person name="Frati F."/>
            <person name="Nardi F."/>
        </authorList>
    </citation>
    <scope>NUCLEOTIDE SEQUENCE [LARGE SCALE GENOMIC DNA]</scope>
    <source>
        <strain evidence="1">DMR45628</strain>
    </source>
</reference>
<dbReference type="AlphaFoldDB" id="A0AAW1MTU6"/>
<comment type="caution">
    <text evidence="1">The sequence shown here is derived from an EMBL/GenBank/DDBJ whole genome shotgun (WGS) entry which is preliminary data.</text>
</comment>
<accession>A0AAW1MTU6</accession>
<name>A0AAW1MTU6_POPJA</name>